<proteinExistence type="predicted"/>
<reference evidence="2" key="1">
    <citation type="journal article" date="2019" name="Int. J. Syst. Evol. Microbiol.">
        <title>The Global Catalogue of Microorganisms (GCM) 10K type strain sequencing project: providing services to taxonomists for standard genome sequencing and annotation.</title>
        <authorList>
            <consortium name="The Broad Institute Genomics Platform"/>
            <consortium name="The Broad Institute Genome Sequencing Center for Infectious Disease"/>
            <person name="Wu L."/>
            <person name="Ma J."/>
        </authorList>
    </citation>
    <scope>NUCLEOTIDE SEQUENCE [LARGE SCALE GENOMIC DNA]</scope>
    <source>
        <strain evidence="2">KLKA75</strain>
    </source>
</reference>
<dbReference type="Proteomes" id="UP001595872">
    <property type="component" value="Unassembled WGS sequence"/>
</dbReference>
<name>A0ABV9UBM8_9ACTN</name>
<dbReference type="EMBL" id="JBHSIT010000014">
    <property type="protein sequence ID" value="MFC4912938.1"/>
    <property type="molecule type" value="Genomic_DNA"/>
</dbReference>
<organism evidence="1 2">
    <name type="scientific">Actinomadura gamaensis</name>
    <dbReference type="NCBI Taxonomy" id="1763541"/>
    <lineage>
        <taxon>Bacteria</taxon>
        <taxon>Bacillati</taxon>
        <taxon>Actinomycetota</taxon>
        <taxon>Actinomycetes</taxon>
        <taxon>Streptosporangiales</taxon>
        <taxon>Thermomonosporaceae</taxon>
        <taxon>Actinomadura</taxon>
    </lineage>
</organism>
<comment type="caution">
    <text evidence="1">The sequence shown here is derived from an EMBL/GenBank/DDBJ whole genome shotgun (WGS) entry which is preliminary data.</text>
</comment>
<accession>A0ABV9UBM8</accession>
<sequence length="113" mass="12581">MLLAVETTDEPSWPYWPNADTSLAQLAGDLDGHSIRVRRHGAVLSAVAMTACWPSQPDLACTIICISNPTDDDRLWYFTGSTDGSRTRRSVPIAPVSDRWTAIQVIRRKITLR</sequence>
<evidence type="ECO:0000313" key="1">
    <source>
        <dbReference type="EMBL" id="MFC4912938.1"/>
    </source>
</evidence>
<evidence type="ECO:0000313" key="2">
    <source>
        <dbReference type="Proteomes" id="UP001595872"/>
    </source>
</evidence>
<gene>
    <name evidence="1" type="ORF">ACFPCY_36955</name>
</gene>
<dbReference type="RefSeq" id="WP_378263358.1">
    <property type="nucleotide sequence ID" value="NZ_JBHSIT010000014.1"/>
</dbReference>
<protein>
    <submittedName>
        <fullName evidence="1">Uncharacterized protein</fullName>
    </submittedName>
</protein>
<keyword evidence="2" id="KW-1185">Reference proteome</keyword>